<name>A0A1M6MTN4_9PROT</name>
<dbReference type="InterPro" id="IPR036291">
    <property type="entry name" value="NAD(P)-bd_dom_sf"/>
</dbReference>
<dbReference type="RefSeq" id="WP_073137219.1">
    <property type="nucleotide sequence ID" value="NZ_FQZF01000023.1"/>
</dbReference>
<dbReference type="AlphaFoldDB" id="A0A1M6MTN4"/>
<dbReference type="EMBL" id="FQZF01000023">
    <property type="protein sequence ID" value="SHJ86817.1"/>
    <property type="molecule type" value="Genomic_DNA"/>
</dbReference>
<dbReference type="GO" id="GO:0046872">
    <property type="term" value="F:metal ion binding"/>
    <property type="evidence" value="ECO:0007669"/>
    <property type="project" value="InterPro"/>
</dbReference>
<dbReference type="Pfam" id="PF13380">
    <property type="entry name" value="CoA_binding_2"/>
    <property type="match status" value="1"/>
</dbReference>
<evidence type="ECO:0000313" key="5">
    <source>
        <dbReference type="EMBL" id="SHJ86817.1"/>
    </source>
</evidence>
<dbReference type="Proteomes" id="UP000184387">
    <property type="component" value="Unassembled WGS sequence"/>
</dbReference>
<evidence type="ECO:0000256" key="2">
    <source>
        <dbReference type="ARBA" id="ARBA00060888"/>
    </source>
</evidence>
<dbReference type="Pfam" id="PF13607">
    <property type="entry name" value="Succ_CoA_lig"/>
    <property type="match status" value="1"/>
</dbReference>
<evidence type="ECO:0000256" key="1">
    <source>
        <dbReference type="ARBA" id="ARBA00022532"/>
    </source>
</evidence>
<protein>
    <submittedName>
        <fullName evidence="5">Acetyl-CoA synthetase</fullName>
    </submittedName>
</protein>
<accession>A0A1M6MTN4</accession>
<dbReference type="InterPro" id="IPR016102">
    <property type="entry name" value="Succinyl-CoA_synth-like"/>
</dbReference>
<dbReference type="PROSITE" id="PS50975">
    <property type="entry name" value="ATP_GRASP"/>
    <property type="match status" value="1"/>
</dbReference>
<dbReference type="Pfam" id="PF13549">
    <property type="entry name" value="ATP-grasp_5"/>
    <property type="match status" value="1"/>
</dbReference>
<comment type="similarity">
    <text evidence="2">In the N-terminal section; belongs to the acetate CoA ligase alpha subunit family.</text>
</comment>
<dbReference type="PANTHER" id="PTHR42793">
    <property type="entry name" value="COA BINDING DOMAIN CONTAINING PROTEIN"/>
    <property type="match status" value="1"/>
</dbReference>
<dbReference type="FunFam" id="3.30.1490.20:FF:000020">
    <property type="entry name" value="Protein lysine acetyltransferase"/>
    <property type="match status" value="1"/>
</dbReference>
<dbReference type="Gene3D" id="3.30.1490.20">
    <property type="entry name" value="ATP-grasp fold, A domain"/>
    <property type="match status" value="1"/>
</dbReference>
<evidence type="ECO:0000259" key="4">
    <source>
        <dbReference type="PROSITE" id="PS50975"/>
    </source>
</evidence>
<dbReference type="InterPro" id="IPR032875">
    <property type="entry name" value="Succ_CoA_lig_flav_dom"/>
</dbReference>
<feature type="domain" description="ATP-grasp" evidence="4">
    <location>
        <begin position="514"/>
        <end position="551"/>
    </location>
</feature>
<dbReference type="GO" id="GO:0006099">
    <property type="term" value="P:tricarboxylic acid cycle"/>
    <property type="evidence" value="ECO:0007669"/>
    <property type="project" value="UniProtKB-KW"/>
</dbReference>
<dbReference type="InterPro" id="IPR011761">
    <property type="entry name" value="ATP-grasp"/>
</dbReference>
<evidence type="ECO:0000256" key="3">
    <source>
        <dbReference type="PROSITE-ProRule" id="PRU00409"/>
    </source>
</evidence>
<sequence>MVGRPGPGRAVTRPLASREALRRFLCPASIAVVGASERRGAFGARVLENLAGFAGAVWPVNPRYRELAGRACYPSLEALPGVPDCVALATPREGAAAVLRGAAALGAGGAVVFAAGFAETGMAERVAEQAALVEAAGAMPLLGPNCLGFTDFGSRAGVTFSAGPRALSPEGPAIGIVSQSGALGYALAQAVERGVAVSHVLSAGNAAGLDAADLIAFLAEEPGCRAIACVIEGLAEPRRLLAAAALAARAGKPLLLHKMATGAQGAAAALSHTGAVAGGHAVWRAALREAGVVLVEDFAALAEMAAFFAKAPAAPRAGGVAVVSTSGGAGILAADAAERHGVPLPQPGAEAGAVLAARIPEYGAAGNPCDLTAQVLNDAEALVACTTALATDPAFGALLYPNTHAYAFSAERIPVMAGIAARHGGFLCVPWLAEWRENPVAREAQAVPGAALFSSMERCFAALAAWRARAEHAARPAEPVAGLDANAPDAGALARVAAVIGAAPGAVLTESRAKALLAAIGIPVVPERLVGDGEAAVRAAAALGYPVVLKAESPDLPHKTEAGAVRLNLGDAEALRAACDEMLGRLARRDPPPRLEGLLVQPMLPRGLEVIIGGHRDPLFGPVVAVGLGGVLVELLGDMEVALAPVGPMQALRMLRRLRGAALFAGFRGEPEVDLEALAGIVSRVSALLAAEPRIAELDINPVICGGGGVVAVDGLVTLGMDCDGGRR</sequence>
<dbReference type="PANTHER" id="PTHR42793:SF4">
    <property type="entry name" value="BLL6376 PROTEIN"/>
    <property type="match status" value="1"/>
</dbReference>
<reference evidence="5 6" key="1">
    <citation type="submission" date="2016-11" db="EMBL/GenBank/DDBJ databases">
        <authorList>
            <person name="Jaros S."/>
            <person name="Januszkiewicz K."/>
            <person name="Wedrychowicz H."/>
        </authorList>
    </citation>
    <scope>NUCLEOTIDE SEQUENCE [LARGE SCALE GENOMIC DNA]</scope>
    <source>
        <strain evidence="5 6">DSM 14916</strain>
    </source>
</reference>
<dbReference type="Gene3D" id="3.30.470.20">
    <property type="entry name" value="ATP-grasp fold, B domain"/>
    <property type="match status" value="1"/>
</dbReference>
<gene>
    <name evidence="5" type="ORF">SAMN02745194_03584</name>
</gene>
<keyword evidence="3" id="KW-0547">Nucleotide-binding</keyword>
<dbReference type="OrthoDB" id="9807426at2"/>
<dbReference type="Gene3D" id="3.40.50.261">
    <property type="entry name" value="Succinyl-CoA synthetase domains"/>
    <property type="match status" value="2"/>
</dbReference>
<dbReference type="SUPFAM" id="SSF52210">
    <property type="entry name" value="Succinyl-CoA synthetase domains"/>
    <property type="match status" value="2"/>
</dbReference>
<dbReference type="InterPro" id="IPR003781">
    <property type="entry name" value="CoA-bd"/>
</dbReference>
<dbReference type="InterPro" id="IPR013815">
    <property type="entry name" value="ATP_grasp_subdomain_1"/>
</dbReference>
<dbReference type="SMART" id="SM00881">
    <property type="entry name" value="CoA_binding"/>
    <property type="match status" value="1"/>
</dbReference>
<organism evidence="5 6">
    <name type="scientific">Muricoccus roseus</name>
    <dbReference type="NCBI Taxonomy" id="198092"/>
    <lineage>
        <taxon>Bacteria</taxon>
        <taxon>Pseudomonadati</taxon>
        <taxon>Pseudomonadota</taxon>
        <taxon>Alphaproteobacteria</taxon>
        <taxon>Acetobacterales</taxon>
        <taxon>Roseomonadaceae</taxon>
        <taxon>Muricoccus</taxon>
    </lineage>
</organism>
<dbReference type="STRING" id="198092.SAMN02745194_03584"/>
<dbReference type="Gene3D" id="3.40.50.720">
    <property type="entry name" value="NAD(P)-binding Rossmann-like Domain"/>
    <property type="match status" value="1"/>
</dbReference>
<dbReference type="SUPFAM" id="SSF56059">
    <property type="entry name" value="Glutathione synthetase ATP-binding domain-like"/>
    <property type="match status" value="1"/>
</dbReference>
<evidence type="ECO:0000313" key="6">
    <source>
        <dbReference type="Proteomes" id="UP000184387"/>
    </source>
</evidence>
<proteinExistence type="inferred from homology"/>
<dbReference type="GO" id="GO:0005524">
    <property type="term" value="F:ATP binding"/>
    <property type="evidence" value="ECO:0007669"/>
    <property type="project" value="UniProtKB-UniRule"/>
</dbReference>
<keyword evidence="6" id="KW-1185">Reference proteome</keyword>
<dbReference type="SUPFAM" id="SSF51735">
    <property type="entry name" value="NAD(P)-binding Rossmann-fold domains"/>
    <property type="match status" value="1"/>
</dbReference>
<keyword evidence="1" id="KW-0816">Tricarboxylic acid cycle</keyword>
<keyword evidence="3" id="KW-0067">ATP-binding</keyword>